<evidence type="ECO:0000256" key="7">
    <source>
        <dbReference type="ARBA" id="ARBA00023053"/>
    </source>
</evidence>
<keyword evidence="4" id="KW-1003">Cell membrane</keyword>
<evidence type="ECO:0000256" key="10">
    <source>
        <dbReference type="ARBA" id="ARBA00023201"/>
    </source>
</evidence>
<dbReference type="InParanoid" id="T1I9T4"/>
<dbReference type="PANTHER" id="PTHR42985">
    <property type="entry name" value="SODIUM-COUPLED MONOCARBOXYLATE TRANSPORTER"/>
    <property type="match status" value="1"/>
</dbReference>
<keyword evidence="3" id="KW-0813">Transport</keyword>
<dbReference type="GO" id="GO:0005886">
    <property type="term" value="C:plasma membrane"/>
    <property type="evidence" value="ECO:0007669"/>
    <property type="project" value="UniProtKB-SubCell"/>
</dbReference>
<dbReference type="PROSITE" id="PS50283">
    <property type="entry name" value="NA_SOLUT_SYMP_3"/>
    <property type="match status" value="1"/>
</dbReference>
<keyword evidence="9" id="KW-0472">Membrane</keyword>
<evidence type="ECO:0000256" key="8">
    <source>
        <dbReference type="ARBA" id="ARBA00023065"/>
    </source>
</evidence>
<evidence type="ECO:0000313" key="13">
    <source>
        <dbReference type="Proteomes" id="UP000015103"/>
    </source>
</evidence>
<name>T1I9T4_RHOPR</name>
<dbReference type="AlphaFoldDB" id="T1I9T4"/>
<evidence type="ECO:0000256" key="9">
    <source>
        <dbReference type="ARBA" id="ARBA00023136"/>
    </source>
</evidence>
<evidence type="ECO:0000256" key="5">
    <source>
        <dbReference type="ARBA" id="ARBA00022692"/>
    </source>
</evidence>
<evidence type="ECO:0000256" key="1">
    <source>
        <dbReference type="ARBA" id="ARBA00004651"/>
    </source>
</evidence>
<dbReference type="EnsemblMetazoa" id="RPRC013055-RA">
    <property type="protein sequence ID" value="RPRC013055-PA"/>
    <property type="gene ID" value="RPRC013055"/>
</dbReference>
<evidence type="ECO:0000256" key="3">
    <source>
        <dbReference type="ARBA" id="ARBA00022448"/>
    </source>
</evidence>
<dbReference type="HOGENOM" id="CLU_018808_11_1_1"/>
<dbReference type="InterPro" id="IPR038377">
    <property type="entry name" value="Na/Glc_symporter_sf"/>
</dbReference>
<dbReference type="OMA" id="TESYINR"/>
<keyword evidence="7" id="KW-0915">Sodium</keyword>
<keyword evidence="10" id="KW-0739">Sodium transport</keyword>
<dbReference type="InterPro" id="IPR001734">
    <property type="entry name" value="Na/solute_symporter"/>
</dbReference>
<dbReference type="Pfam" id="PF00474">
    <property type="entry name" value="SSF"/>
    <property type="match status" value="1"/>
</dbReference>
<dbReference type="NCBIfam" id="TIGR00813">
    <property type="entry name" value="sss"/>
    <property type="match status" value="1"/>
</dbReference>
<keyword evidence="6" id="KW-1133">Transmembrane helix</keyword>
<evidence type="ECO:0000313" key="12">
    <source>
        <dbReference type="EnsemblMetazoa" id="RPRC013055-PA"/>
    </source>
</evidence>
<protein>
    <submittedName>
        <fullName evidence="12">Uncharacterized protein</fullName>
    </submittedName>
</protein>
<comment type="subcellular location">
    <subcellularLocation>
        <location evidence="1">Cell membrane</location>
        <topology evidence="1">Multi-pass membrane protein</topology>
    </subcellularLocation>
</comment>
<dbReference type="Proteomes" id="UP000015103">
    <property type="component" value="Unassembled WGS sequence"/>
</dbReference>
<organism evidence="12 13">
    <name type="scientific">Rhodnius prolixus</name>
    <name type="common">Triatomid bug</name>
    <dbReference type="NCBI Taxonomy" id="13249"/>
    <lineage>
        <taxon>Eukaryota</taxon>
        <taxon>Metazoa</taxon>
        <taxon>Ecdysozoa</taxon>
        <taxon>Arthropoda</taxon>
        <taxon>Hexapoda</taxon>
        <taxon>Insecta</taxon>
        <taxon>Pterygota</taxon>
        <taxon>Neoptera</taxon>
        <taxon>Paraneoptera</taxon>
        <taxon>Hemiptera</taxon>
        <taxon>Heteroptera</taxon>
        <taxon>Panheteroptera</taxon>
        <taxon>Cimicomorpha</taxon>
        <taxon>Reduviidae</taxon>
        <taxon>Triatominae</taxon>
        <taxon>Rhodnius</taxon>
    </lineage>
</organism>
<accession>T1I9T4</accession>
<keyword evidence="5" id="KW-0812">Transmembrane</keyword>
<dbReference type="Gene3D" id="1.20.1730.10">
    <property type="entry name" value="Sodium/glucose cotransporter"/>
    <property type="match status" value="1"/>
</dbReference>
<dbReference type="eggNOG" id="KOG2349">
    <property type="taxonomic scope" value="Eukaryota"/>
</dbReference>
<dbReference type="GO" id="GO:0015293">
    <property type="term" value="F:symporter activity"/>
    <property type="evidence" value="ECO:0007669"/>
    <property type="project" value="TreeGrafter"/>
</dbReference>
<dbReference type="VEuPathDB" id="VectorBase:RPRC013055"/>
<evidence type="ECO:0000256" key="6">
    <source>
        <dbReference type="ARBA" id="ARBA00022989"/>
    </source>
</evidence>
<reference evidence="12" key="1">
    <citation type="submission" date="2015-05" db="UniProtKB">
        <authorList>
            <consortium name="EnsemblMetazoa"/>
        </authorList>
    </citation>
    <scope>IDENTIFICATION</scope>
</reference>
<keyword evidence="8" id="KW-0406">Ion transport</keyword>
<evidence type="ECO:0000256" key="11">
    <source>
        <dbReference type="RuleBase" id="RU362091"/>
    </source>
</evidence>
<evidence type="ECO:0000256" key="4">
    <source>
        <dbReference type="ARBA" id="ARBA00022475"/>
    </source>
</evidence>
<proteinExistence type="inferred from homology"/>
<dbReference type="PANTHER" id="PTHR42985:SF21">
    <property type="entry name" value="SODIUM-DEPENDENT MULTIVITAMIN TRANSPORTER-LIKE PROTEIN"/>
    <property type="match status" value="1"/>
</dbReference>
<keyword evidence="13" id="KW-1185">Reference proteome</keyword>
<dbReference type="InterPro" id="IPR051163">
    <property type="entry name" value="Sodium:Solute_Symporter_SSF"/>
</dbReference>
<comment type="similarity">
    <text evidence="2 11">Belongs to the sodium:solute symporter (SSF) (TC 2.A.21) family.</text>
</comment>
<dbReference type="EMBL" id="ACPB03008495">
    <property type="status" value="NOT_ANNOTATED_CDS"/>
    <property type="molecule type" value="Genomic_DNA"/>
</dbReference>
<evidence type="ECO:0000256" key="2">
    <source>
        <dbReference type="ARBA" id="ARBA00006434"/>
    </source>
</evidence>
<dbReference type="GO" id="GO:0006814">
    <property type="term" value="P:sodium ion transport"/>
    <property type="evidence" value="ECO:0007669"/>
    <property type="project" value="UniProtKB-KW"/>
</dbReference>
<sequence>MSAGISLYYGVSRQKNTVEEYMFGGKNMPSIPICMSNMASTVSSILLVAMPTETYYYGAQIVFICLGDLTAALLMYFFYLPVFYKLGFTSLFEYLERRFNKGTRYLASVIYSITQLLYLLVIVYTSCTVVSQALGISFNLFAPFACLTCSIYTVLGGLRGVVWADTLQAMFMFISLLILIFIGIWNAGGFGEVFDIAEKGSRLNIFNFDPNPFTRNSSWMLYISAMFIGIYGNCTNPGVVQRYISLPNFSKARLVVIITAIASASIISLTVCLGVVIYATYFNCDPYMRKAISSHNELVSYYVVDVGKKIPGVTGLFLAGILSAALSSMSTIMNSISGTTCEDLIKPVLSKKLTDIQTNLCIKCLVAVFGLVITIGIFCINGRGGIFQLYRTTLSLTSGVILYVFTFGIFYEKANAKGAVAGALAGILVTVTLGLGSQAAIISGKINYVHKVISVEGCPGNVTQSLGLK</sequence>